<sequence>MEVTFYFPGLIDLIILSVLILGTALMFIFAAKRTIELIRLLRPFRIIHYAGFAAGGVVMGAVIGDKPLDIYLLFYIILAVITAFQAAVFLNDIFDAEIDKLAGKKTPFTKGIISIRASYILAAGLAVLSLLLALRCGLNPFLFLLAAHVISLLYSTPLVRLKRFYPLNVFLLALAGLAVMYSGFSSHSDFRLFPVRMLVLVLVTLTATFGTKDMADIEGDRERGIHTLFTLLGLKTGRWVNAALVLVAYLATPLILGYLKLYWAAVPAGVGTALVVLARKLREWIILLIYVLFGITILVLIALGEIF</sequence>
<protein>
    <recommendedName>
        <fullName evidence="10">Prenyltransferase</fullName>
    </recommendedName>
</protein>
<dbReference type="EMBL" id="WJKJ01000209">
    <property type="protein sequence ID" value="MBD3364812.1"/>
    <property type="molecule type" value="Genomic_DNA"/>
</dbReference>
<evidence type="ECO:0000256" key="3">
    <source>
        <dbReference type="ARBA" id="ARBA00022679"/>
    </source>
</evidence>
<evidence type="ECO:0000313" key="9">
    <source>
        <dbReference type="Proteomes" id="UP000630660"/>
    </source>
</evidence>
<name>A0A9D5QD73_UNCW3</name>
<dbReference type="InterPro" id="IPR000537">
    <property type="entry name" value="UbiA_prenyltransferase"/>
</dbReference>
<feature type="transmembrane region" description="Helical" evidence="7">
    <location>
        <begin position="70"/>
        <end position="90"/>
    </location>
</feature>
<keyword evidence="4 7" id="KW-0812">Transmembrane</keyword>
<feature type="transmembrane region" description="Helical" evidence="7">
    <location>
        <begin position="111"/>
        <end position="134"/>
    </location>
</feature>
<dbReference type="GO" id="GO:0016765">
    <property type="term" value="F:transferase activity, transferring alkyl or aryl (other than methyl) groups"/>
    <property type="evidence" value="ECO:0007669"/>
    <property type="project" value="InterPro"/>
</dbReference>
<evidence type="ECO:0000256" key="6">
    <source>
        <dbReference type="ARBA" id="ARBA00023136"/>
    </source>
</evidence>
<organism evidence="8 9">
    <name type="scientific">candidate division WOR-3 bacterium</name>
    <dbReference type="NCBI Taxonomy" id="2052148"/>
    <lineage>
        <taxon>Bacteria</taxon>
        <taxon>Bacteria division WOR-3</taxon>
    </lineage>
</organism>
<feature type="transmembrane region" description="Helical" evidence="7">
    <location>
        <begin position="6"/>
        <end position="31"/>
    </location>
</feature>
<accession>A0A9D5QD73</accession>
<feature type="transmembrane region" description="Helical" evidence="7">
    <location>
        <begin position="262"/>
        <end position="278"/>
    </location>
</feature>
<feature type="transmembrane region" description="Helical" evidence="7">
    <location>
        <begin position="285"/>
        <end position="304"/>
    </location>
</feature>
<proteinExistence type="inferred from homology"/>
<feature type="transmembrane region" description="Helical" evidence="7">
    <location>
        <begin position="43"/>
        <end position="64"/>
    </location>
</feature>
<evidence type="ECO:0000256" key="7">
    <source>
        <dbReference type="SAM" id="Phobius"/>
    </source>
</evidence>
<evidence type="ECO:0000256" key="1">
    <source>
        <dbReference type="ARBA" id="ARBA00004141"/>
    </source>
</evidence>
<dbReference type="InterPro" id="IPR044878">
    <property type="entry name" value="UbiA_sf"/>
</dbReference>
<keyword evidence="5 7" id="KW-1133">Transmembrane helix</keyword>
<evidence type="ECO:0000256" key="2">
    <source>
        <dbReference type="ARBA" id="ARBA00005985"/>
    </source>
</evidence>
<dbReference type="Gene3D" id="1.10.357.140">
    <property type="entry name" value="UbiA prenyltransferase"/>
    <property type="match status" value="1"/>
</dbReference>
<dbReference type="PANTHER" id="PTHR43009:SF6">
    <property type="entry name" value="HOMOGENTISATE PHYTYLTRANSFERASE 1, CHLOROPLASTIC"/>
    <property type="match status" value="1"/>
</dbReference>
<dbReference type="Pfam" id="PF01040">
    <property type="entry name" value="UbiA"/>
    <property type="match status" value="1"/>
</dbReference>
<evidence type="ECO:0000256" key="5">
    <source>
        <dbReference type="ARBA" id="ARBA00022989"/>
    </source>
</evidence>
<reference evidence="8" key="1">
    <citation type="submission" date="2019-11" db="EMBL/GenBank/DDBJ databases">
        <title>Microbial mats filling the niche in hypersaline microbial mats.</title>
        <authorList>
            <person name="Wong H.L."/>
            <person name="Macleod F.I."/>
            <person name="White R.A. III"/>
            <person name="Burns B.P."/>
        </authorList>
    </citation>
    <scope>NUCLEOTIDE SEQUENCE</scope>
    <source>
        <strain evidence="8">Bin_327</strain>
    </source>
</reference>
<feature type="transmembrane region" description="Helical" evidence="7">
    <location>
        <begin position="164"/>
        <end position="184"/>
    </location>
</feature>
<feature type="transmembrane region" description="Helical" evidence="7">
    <location>
        <begin position="140"/>
        <end position="157"/>
    </location>
</feature>
<keyword evidence="3" id="KW-0808">Transferase</keyword>
<evidence type="ECO:0000256" key="4">
    <source>
        <dbReference type="ARBA" id="ARBA00022692"/>
    </source>
</evidence>
<evidence type="ECO:0000313" key="8">
    <source>
        <dbReference type="EMBL" id="MBD3364812.1"/>
    </source>
</evidence>
<comment type="similarity">
    <text evidence="2">Belongs to the UbiA prenyltransferase family.</text>
</comment>
<feature type="transmembrane region" description="Helical" evidence="7">
    <location>
        <begin position="190"/>
        <end position="211"/>
    </location>
</feature>
<comment type="caution">
    <text evidence="8">The sequence shown here is derived from an EMBL/GenBank/DDBJ whole genome shotgun (WGS) entry which is preliminary data.</text>
</comment>
<dbReference type="Proteomes" id="UP000630660">
    <property type="component" value="Unassembled WGS sequence"/>
</dbReference>
<gene>
    <name evidence="8" type="ORF">GF359_06310</name>
</gene>
<dbReference type="PANTHER" id="PTHR43009">
    <property type="entry name" value="HOMOGENTISATE SOLANESYLTRANSFERASE, CHLOROPLASTIC"/>
    <property type="match status" value="1"/>
</dbReference>
<comment type="subcellular location">
    <subcellularLocation>
        <location evidence="1">Membrane</location>
        <topology evidence="1">Multi-pass membrane protein</topology>
    </subcellularLocation>
</comment>
<keyword evidence="6 7" id="KW-0472">Membrane</keyword>
<evidence type="ECO:0008006" key="10">
    <source>
        <dbReference type="Google" id="ProtNLM"/>
    </source>
</evidence>
<dbReference type="AlphaFoldDB" id="A0A9D5QD73"/>
<dbReference type="GO" id="GO:0016020">
    <property type="term" value="C:membrane"/>
    <property type="evidence" value="ECO:0007669"/>
    <property type="project" value="UniProtKB-SubCell"/>
</dbReference>